<reference evidence="2 3" key="1">
    <citation type="submission" date="2016-10" db="EMBL/GenBank/DDBJ databases">
        <authorList>
            <person name="Varghese N."/>
            <person name="Submissions S."/>
        </authorList>
    </citation>
    <scope>NUCLEOTIDE SEQUENCE [LARGE SCALE GENOMIC DNA]</scope>
    <source>
        <strain evidence="2 3">DSM 2373</strain>
    </source>
</reference>
<dbReference type="SUPFAM" id="SSF158372">
    <property type="entry name" value="AF1782-like"/>
    <property type="match status" value="2"/>
</dbReference>
<dbReference type="RefSeq" id="WP_066958321.1">
    <property type="nucleotide sequence ID" value="NZ_BCNX01000009.1"/>
</dbReference>
<dbReference type="InterPro" id="IPR036809">
    <property type="entry name" value="AF1782-like_sf"/>
</dbReference>
<dbReference type="EMBL" id="FNFT01000012">
    <property type="protein sequence ID" value="SDK46448.1"/>
    <property type="molecule type" value="Genomic_DNA"/>
</dbReference>
<organism evidence="2 3">
    <name type="scientific">Methanoculleus thermophilus</name>
    <dbReference type="NCBI Taxonomy" id="2200"/>
    <lineage>
        <taxon>Archaea</taxon>
        <taxon>Methanobacteriati</taxon>
        <taxon>Methanobacteriota</taxon>
        <taxon>Stenosarchaea group</taxon>
        <taxon>Methanomicrobia</taxon>
        <taxon>Methanomicrobiales</taxon>
        <taxon>Methanomicrobiaceae</taxon>
        <taxon>Methanoculleus</taxon>
    </lineage>
</organism>
<dbReference type="AlphaFoldDB" id="A0A1G9C459"/>
<gene>
    <name evidence="2" type="ORF">SAMN04488571_11252</name>
</gene>
<sequence length="189" mass="20389">MTLEEYGALFSEALSRTRTAVPAGTPLGRAADEVLEMAAAYLSDGWTFLRTGDPVNALAAFAYGLGWLDCGTSLGLLEPQSGHPPVGVDAQIPDAMSAHLHEKTHRYRRMLNAALSAVEVGADEASPLYAGGEVLYSWAAFWYKEGVERLEAVDLPGALARYSYGYAWLDAGIRAGLFRITGERDLFTV</sequence>
<evidence type="ECO:0000313" key="3">
    <source>
        <dbReference type="Proteomes" id="UP000326500"/>
    </source>
</evidence>
<feature type="domain" description="DUF357" evidence="1">
    <location>
        <begin position="106"/>
        <end position="178"/>
    </location>
</feature>
<feature type="domain" description="DUF357" evidence="1">
    <location>
        <begin position="6"/>
        <end position="77"/>
    </location>
</feature>
<dbReference type="STRING" id="2200.GCA_001571405_01902"/>
<protein>
    <recommendedName>
        <fullName evidence="1">DUF357 domain-containing protein</fullName>
    </recommendedName>
</protein>
<dbReference type="Gene3D" id="1.20.1270.90">
    <property type="entry name" value="AF1782-like"/>
    <property type="match status" value="2"/>
</dbReference>
<keyword evidence="3" id="KW-1185">Reference proteome</keyword>
<dbReference type="InterPro" id="IPR023140">
    <property type="entry name" value="DUF357"/>
</dbReference>
<dbReference type="OrthoDB" id="148073at2157"/>
<dbReference type="Pfam" id="PF04010">
    <property type="entry name" value="DUF357"/>
    <property type="match status" value="2"/>
</dbReference>
<proteinExistence type="predicted"/>
<name>A0A1G9C459_9EURY</name>
<dbReference type="Proteomes" id="UP000326500">
    <property type="component" value="Unassembled WGS sequence"/>
</dbReference>
<accession>A0A1G9C459</accession>
<evidence type="ECO:0000259" key="1">
    <source>
        <dbReference type="Pfam" id="PF04010"/>
    </source>
</evidence>
<evidence type="ECO:0000313" key="2">
    <source>
        <dbReference type="EMBL" id="SDK46448.1"/>
    </source>
</evidence>